<dbReference type="AlphaFoldDB" id="A0A1G1XNY1"/>
<proteinExistence type="predicted"/>
<evidence type="ECO:0000313" key="1">
    <source>
        <dbReference type="EMBL" id="OGY41758.1"/>
    </source>
</evidence>
<protein>
    <submittedName>
        <fullName evidence="1">Uncharacterized protein</fullName>
    </submittedName>
</protein>
<gene>
    <name evidence="1" type="ORF">A2Y82_02680</name>
</gene>
<organism evidence="1 2">
    <name type="scientific">Candidatus Buchananbacteria bacterium RBG_13_36_9</name>
    <dbReference type="NCBI Taxonomy" id="1797530"/>
    <lineage>
        <taxon>Bacteria</taxon>
        <taxon>Candidatus Buchananiibacteriota</taxon>
    </lineage>
</organism>
<comment type="caution">
    <text evidence="1">The sequence shown here is derived from an EMBL/GenBank/DDBJ whole genome shotgun (WGS) entry which is preliminary data.</text>
</comment>
<sequence>MRGKYLIVAVAILVTLTVVNQVKAEDNNPQFGLAMNVSRPLENADFTLKGHLSFVNLLANHTPHGSLGFNYQLNKRFDAELFAGYVFAPDKADQGYFVGFEPTLNWDKLCFSNTFTYYQNWDMLFSFHTLNYQVFKFIRLGIDERNFQYLLPKDKLLIAYQVGPSVKIIFSDRANIKLNYFYSFERDGQDANVFKMTLNLNF</sequence>
<dbReference type="EMBL" id="MHHZ01000014">
    <property type="protein sequence ID" value="OGY41758.1"/>
    <property type="molecule type" value="Genomic_DNA"/>
</dbReference>
<reference evidence="1 2" key="1">
    <citation type="journal article" date="2016" name="Nat. Commun.">
        <title>Thousands of microbial genomes shed light on interconnected biogeochemical processes in an aquifer system.</title>
        <authorList>
            <person name="Anantharaman K."/>
            <person name="Brown C.T."/>
            <person name="Hug L.A."/>
            <person name="Sharon I."/>
            <person name="Castelle C.J."/>
            <person name="Probst A.J."/>
            <person name="Thomas B.C."/>
            <person name="Singh A."/>
            <person name="Wilkins M.J."/>
            <person name="Karaoz U."/>
            <person name="Brodie E.L."/>
            <person name="Williams K.H."/>
            <person name="Hubbard S.S."/>
            <person name="Banfield J.F."/>
        </authorList>
    </citation>
    <scope>NUCLEOTIDE SEQUENCE [LARGE SCALE GENOMIC DNA]</scope>
</reference>
<dbReference type="Proteomes" id="UP000176498">
    <property type="component" value="Unassembled WGS sequence"/>
</dbReference>
<accession>A0A1G1XNY1</accession>
<name>A0A1G1XNY1_9BACT</name>
<evidence type="ECO:0000313" key="2">
    <source>
        <dbReference type="Proteomes" id="UP000176498"/>
    </source>
</evidence>